<organism evidence="1 2">
    <name type="scientific">Dreissena polymorpha</name>
    <name type="common">Zebra mussel</name>
    <name type="synonym">Mytilus polymorpha</name>
    <dbReference type="NCBI Taxonomy" id="45954"/>
    <lineage>
        <taxon>Eukaryota</taxon>
        <taxon>Metazoa</taxon>
        <taxon>Spiralia</taxon>
        <taxon>Lophotrochozoa</taxon>
        <taxon>Mollusca</taxon>
        <taxon>Bivalvia</taxon>
        <taxon>Autobranchia</taxon>
        <taxon>Heteroconchia</taxon>
        <taxon>Euheterodonta</taxon>
        <taxon>Imparidentia</taxon>
        <taxon>Neoheterodontei</taxon>
        <taxon>Myida</taxon>
        <taxon>Dreissenoidea</taxon>
        <taxon>Dreissenidae</taxon>
        <taxon>Dreissena</taxon>
    </lineage>
</organism>
<protein>
    <submittedName>
        <fullName evidence="1">Uncharacterized protein</fullName>
    </submittedName>
</protein>
<dbReference type="AlphaFoldDB" id="A0A9D4EHJ7"/>
<keyword evidence="2" id="KW-1185">Reference proteome</keyword>
<reference evidence="1" key="2">
    <citation type="submission" date="2020-11" db="EMBL/GenBank/DDBJ databases">
        <authorList>
            <person name="McCartney M.A."/>
            <person name="Auch B."/>
            <person name="Kono T."/>
            <person name="Mallez S."/>
            <person name="Becker A."/>
            <person name="Gohl D.M."/>
            <person name="Silverstein K.A.T."/>
            <person name="Koren S."/>
            <person name="Bechman K.B."/>
            <person name="Herman A."/>
            <person name="Abrahante J.E."/>
            <person name="Garbe J."/>
        </authorList>
    </citation>
    <scope>NUCLEOTIDE SEQUENCE</scope>
    <source>
        <strain evidence="1">Duluth1</strain>
        <tissue evidence="1">Whole animal</tissue>
    </source>
</reference>
<name>A0A9D4EHJ7_DREPO</name>
<comment type="caution">
    <text evidence="1">The sequence shown here is derived from an EMBL/GenBank/DDBJ whole genome shotgun (WGS) entry which is preliminary data.</text>
</comment>
<sequence>MRLNSTECSQTSILGNGGCFLSISHVGRLRWEMFWVCTHVELLCCIGGKINLKSK</sequence>
<accession>A0A9D4EHJ7</accession>
<evidence type="ECO:0000313" key="1">
    <source>
        <dbReference type="EMBL" id="KAH3779458.1"/>
    </source>
</evidence>
<reference evidence="1" key="1">
    <citation type="journal article" date="2019" name="bioRxiv">
        <title>The Genome of the Zebra Mussel, Dreissena polymorpha: A Resource for Invasive Species Research.</title>
        <authorList>
            <person name="McCartney M.A."/>
            <person name="Auch B."/>
            <person name="Kono T."/>
            <person name="Mallez S."/>
            <person name="Zhang Y."/>
            <person name="Obille A."/>
            <person name="Becker A."/>
            <person name="Abrahante J.E."/>
            <person name="Garbe J."/>
            <person name="Badalamenti J.P."/>
            <person name="Herman A."/>
            <person name="Mangelson H."/>
            <person name="Liachko I."/>
            <person name="Sullivan S."/>
            <person name="Sone E.D."/>
            <person name="Koren S."/>
            <person name="Silverstein K.A.T."/>
            <person name="Beckman K.B."/>
            <person name="Gohl D.M."/>
        </authorList>
    </citation>
    <scope>NUCLEOTIDE SEQUENCE</scope>
    <source>
        <strain evidence="1">Duluth1</strain>
        <tissue evidence="1">Whole animal</tissue>
    </source>
</reference>
<dbReference type="EMBL" id="JAIWYP010000008">
    <property type="protein sequence ID" value="KAH3779458.1"/>
    <property type="molecule type" value="Genomic_DNA"/>
</dbReference>
<gene>
    <name evidence="1" type="ORF">DPMN_157261</name>
</gene>
<evidence type="ECO:0000313" key="2">
    <source>
        <dbReference type="Proteomes" id="UP000828390"/>
    </source>
</evidence>
<proteinExistence type="predicted"/>
<dbReference type="Proteomes" id="UP000828390">
    <property type="component" value="Unassembled WGS sequence"/>
</dbReference>